<dbReference type="AlphaFoldDB" id="U6GPI9"/>
<evidence type="ECO:0000256" key="3">
    <source>
        <dbReference type="ARBA" id="ARBA00022679"/>
    </source>
</evidence>
<dbReference type="Pfam" id="PF14765">
    <property type="entry name" value="PS-DH"/>
    <property type="match status" value="1"/>
</dbReference>
<dbReference type="GO" id="GO:0006633">
    <property type="term" value="P:fatty acid biosynthetic process"/>
    <property type="evidence" value="ECO:0007669"/>
    <property type="project" value="TreeGrafter"/>
</dbReference>
<dbReference type="InterPro" id="IPR001227">
    <property type="entry name" value="Ac_transferase_dom_sf"/>
</dbReference>
<evidence type="ECO:0000313" key="9">
    <source>
        <dbReference type="Proteomes" id="UP000018050"/>
    </source>
</evidence>
<dbReference type="Gene3D" id="3.10.129.110">
    <property type="entry name" value="Polyketide synthase dehydratase"/>
    <property type="match status" value="1"/>
</dbReference>
<feature type="region of interest" description="Disordered" evidence="5">
    <location>
        <begin position="1005"/>
        <end position="1028"/>
    </location>
</feature>
<dbReference type="SMART" id="SM00823">
    <property type="entry name" value="PKS_PP"/>
    <property type="match status" value="1"/>
</dbReference>
<evidence type="ECO:0000256" key="2">
    <source>
        <dbReference type="ARBA" id="ARBA00022553"/>
    </source>
</evidence>
<gene>
    <name evidence="8" type="ORF">EAH_00065030</name>
</gene>
<dbReference type="InterPro" id="IPR036291">
    <property type="entry name" value="NAD(P)-bd_dom_sf"/>
</dbReference>
<dbReference type="SUPFAM" id="SSF51735">
    <property type="entry name" value="NAD(P)-binding Rossmann-fold domains"/>
    <property type="match status" value="2"/>
</dbReference>
<dbReference type="GO" id="GO:0004312">
    <property type="term" value="F:fatty acid synthase activity"/>
    <property type="evidence" value="ECO:0007669"/>
    <property type="project" value="TreeGrafter"/>
</dbReference>
<evidence type="ECO:0000256" key="4">
    <source>
        <dbReference type="PROSITE-ProRule" id="PRU01363"/>
    </source>
</evidence>
<dbReference type="SMART" id="SM00826">
    <property type="entry name" value="PKS_DH"/>
    <property type="match status" value="1"/>
</dbReference>
<feature type="active site" description="Proton donor; for dehydratase activity" evidence="4">
    <location>
        <position position="384"/>
    </location>
</feature>
<feature type="region of interest" description="N-terminal hotdog fold" evidence="4">
    <location>
        <begin position="149"/>
        <end position="302"/>
    </location>
</feature>
<dbReference type="PROSITE" id="PS50075">
    <property type="entry name" value="CARRIER"/>
    <property type="match status" value="1"/>
</dbReference>
<dbReference type="PANTHER" id="PTHR43775">
    <property type="entry name" value="FATTY ACID SYNTHASE"/>
    <property type="match status" value="1"/>
</dbReference>
<dbReference type="InterPro" id="IPR049552">
    <property type="entry name" value="PKS_DH_N"/>
</dbReference>
<keyword evidence="9" id="KW-1185">Reference proteome</keyword>
<dbReference type="Pfam" id="PF21089">
    <property type="entry name" value="PKS_DH_N"/>
    <property type="match status" value="1"/>
</dbReference>
<dbReference type="InterPro" id="IPR020807">
    <property type="entry name" value="PKS_DH"/>
</dbReference>
<dbReference type="Pfam" id="PF00550">
    <property type="entry name" value="PP-binding"/>
    <property type="match status" value="1"/>
</dbReference>
<dbReference type="InterPro" id="IPR009081">
    <property type="entry name" value="PP-bd_ACP"/>
</dbReference>
<organism evidence="8 9">
    <name type="scientific">Eimeria acervulina</name>
    <name type="common">Coccidian parasite</name>
    <dbReference type="NCBI Taxonomy" id="5801"/>
    <lineage>
        <taxon>Eukaryota</taxon>
        <taxon>Sar</taxon>
        <taxon>Alveolata</taxon>
        <taxon>Apicomplexa</taxon>
        <taxon>Conoidasida</taxon>
        <taxon>Coccidia</taxon>
        <taxon>Eucoccidiorida</taxon>
        <taxon>Eimeriorina</taxon>
        <taxon>Eimeriidae</taxon>
        <taxon>Eimeria</taxon>
    </lineage>
</organism>
<dbReference type="InterPro" id="IPR049551">
    <property type="entry name" value="PKS_DH_C"/>
</dbReference>
<keyword evidence="3" id="KW-0808">Transferase</keyword>
<evidence type="ECO:0000256" key="1">
    <source>
        <dbReference type="ARBA" id="ARBA00022450"/>
    </source>
</evidence>
<dbReference type="InterPro" id="IPR020806">
    <property type="entry name" value="PKS_PP-bd"/>
</dbReference>
<dbReference type="PROSITE" id="PS52019">
    <property type="entry name" value="PKS_MFAS_DH"/>
    <property type="match status" value="1"/>
</dbReference>
<dbReference type="InterPro" id="IPR016035">
    <property type="entry name" value="Acyl_Trfase/lysoPLipase"/>
</dbReference>
<dbReference type="OrthoDB" id="541883at2759"/>
<feature type="region of interest" description="C-terminal hotdog fold" evidence="4">
    <location>
        <begin position="323"/>
        <end position="477"/>
    </location>
</feature>
<dbReference type="GeneID" id="25274573"/>
<evidence type="ECO:0000313" key="8">
    <source>
        <dbReference type="EMBL" id="CDI82131.1"/>
    </source>
</evidence>
<dbReference type="InterPro" id="IPR036736">
    <property type="entry name" value="ACP-like_sf"/>
</dbReference>
<sequence>MAGAVAEMEAIASKVNLQPASITIASTVRGRVLDPSETQDPHYWGEQLTLPVRFREAVEAAVAAVNSDRIVFLEVGPQRTLVNLTGQIISKEEGFQVELLNMVERGEAADEETLMERLYQFEHTCSFPDARSGKHTWNHQSFEWRKVAHPLIDSDTAAGAIGSGNEVTHCEASIRSGVLDVLKDHVVWGTPILPGVAFIDAMLGAALAHSGSQLGEDGIELHDVAIMHPMVLNEGPEKWGTDVAHCPTRHSDVRLTLGLESAGERTYVALSSSHTGSVSTDANLSPAVVHAEGWISLMVDANAAKPPAVDIKENAKRISENMSRRYTSVEAYQELRGRGLEYGPRFQTIEEISIAGDSAIVELRFRHEVADFERSFILHPSILDGCVQAAALVVLHHMPSCATALVPVAASDIRVWGSTGVSGSSFWAGIHIVGGSTRPISESEGAVVSITLLDGCANLVAQIGTMRLQPVVEDQVLPKERDLARGLLWKVKWVEGKTGHMLRKPAKQGRALQWLAYGVETETACSMFQRVDISENRGERCNGCDADGVKLDEWDAVLHFGGACQCWDGAVDYTADVLALLQGIANHLGAAGTEPIPPIVIVVAGAFAVRPGEQAAHPLLAGVRGLCRTARLEMEATANRPVPLLLIDLESTGQQAAHFTTEMIHQVASILHAYHSTEPRQGFTAGGRQYVMTEVAVRGGRMFTPQLTFSDIRLLPAARAGDRVGQGETCIITGGLGGLGLVVALWLAGNGAKTVILLSRTGTPPREGTTAELWQQLTEKCRRTEVIVQQCDVARVSDIEELFARIESGYLVCHVTGKLHFVKPLTGIFHSAGVLVDKPLLQQDRRSVELVFNPKVEGAWNLHKCLGARGMEEQLKYFVMFSSSVGLLGNAGQANYAAANCCIDELALYRRSRGLTAHSIQWGPWVEQGMAAQLQGRFAKAGFGGISNALGLLTLNATLQQNTETVVGCQPVYWGRFFPRYRFATPKVFEEIGMLETTASKTLAATSSYRSGPRVEATQQANAGKQKDKRKHIQQVVMQAAKSVLNVASGVTLEAPLQELGIDSLGAIEFRDAIQAALNVRLSATVLFDHPTVDALTKFLLQEISEEETTET</sequence>
<evidence type="ECO:0000259" key="6">
    <source>
        <dbReference type="PROSITE" id="PS50075"/>
    </source>
</evidence>
<dbReference type="InterPro" id="IPR057326">
    <property type="entry name" value="KR_dom"/>
</dbReference>
<protein>
    <submittedName>
        <fullName evidence="8">Type I fatty acid synthase, putative</fullName>
    </submittedName>
</protein>
<dbReference type="InterPro" id="IPR049900">
    <property type="entry name" value="PKS_mFAS_DH"/>
</dbReference>
<dbReference type="Gene3D" id="3.40.366.10">
    <property type="entry name" value="Malonyl-Coenzyme A Acyl Carrier Protein, domain 2"/>
    <property type="match status" value="1"/>
</dbReference>
<dbReference type="GO" id="GO:0031177">
    <property type="term" value="F:phosphopantetheine binding"/>
    <property type="evidence" value="ECO:0007669"/>
    <property type="project" value="InterPro"/>
</dbReference>
<dbReference type="PANTHER" id="PTHR43775:SF37">
    <property type="entry name" value="SI:DKEY-61P9.11"/>
    <property type="match status" value="1"/>
</dbReference>
<dbReference type="SMART" id="SM01294">
    <property type="entry name" value="PKS_PP_betabranch"/>
    <property type="match status" value="1"/>
</dbReference>
<name>U6GPI9_EIMAC</name>
<keyword evidence="2" id="KW-0597">Phosphoprotein</keyword>
<dbReference type="EMBL" id="HG672078">
    <property type="protein sequence ID" value="CDI82131.1"/>
    <property type="molecule type" value="Genomic_DNA"/>
</dbReference>
<dbReference type="InterPro" id="IPR050091">
    <property type="entry name" value="PKS_NRPS_Biosynth_Enz"/>
</dbReference>
<dbReference type="VEuPathDB" id="ToxoDB:EAH_00065030"/>
<dbReference type="Proteomes" id="UP000018050">
    <property type="component" value="Unassembled WGS sequence"/>
</dbReference>
<feature type="domain" description="Carrier" evidence="6">
    <location>
        <begin position="1028"/>
        <end position="1104"/>
    </location>
</feature>
<evidence type="ECO:0000256" key="5">
    <source>
        <dbReference type="SAM" id="MobiDB-lite"/>
    </source>
</evidence>
<feature type="active site" description="Proton acceptor; for dehydratase activity" evidence="4">
    <location>
        <position position="185"/>
    </location>
</feature>
<dbReference type="SMART" id="SM00822">
    <property type="entry name" value="PKS_KR"/>
    <property type="match status" value="1"/>
</dbReference>
<dbReference type="GO" id="GO:0044550">
    <property type="term" value="P:secondary metabolite biosynthetic process"/>
    <property type="evidence" value="ECO:0007669"/>
    <property type="project" value="UniProtKB-ARBA"/>
</dbReference>
<dbReference type="SUPFAM" id="SSF47336">
    <property type="entry name" value="ACP-like"/>
    <property type="match status" value="1"/>
</dbReference>
<reference evidence="8" key="1">
    <citation type="submission" date="2013-10" db="EMBL/GenBank/DDBJ databases">
        <title>Genomic analysis of the causative agents of coccidiosis in chickens.</title>
        <authorList>
            <person name="Reid A.J."/>
            <person name="Blake D."/>
            <person name="Billington K."/>
            <person name="Browne H."/>
            <person name="Dunn M."/>
            <person name="Hung S."/>
            <person name="Kawahara F."/>
            <person name="Miranda-Saavedra D."/>
            <person name="Mourier T."/>
            <person name="Nagra H."/>
            <person name="Otto T.D."/>
            <person name="Rawlings N."/>
            <person name="Sanchez A."/>
            <person name="Sanders M."/>
            <person name="Subramaniam C."/>
            <person name="Tay Y."/>
            <person name="Dear P."/>
            <person name="Doerig C."/>
            <person name="Gruber A."/>
            <person name="Parkinson J."/>
            <person name="Shirley M."/>
            <person name="Wan K.L."/>
            <person name="Berriman M."/>
            <person name="Tomley F."/>
            <person name="Pain A."/>
        </authorList>
    </citation>
    <scope>NUCLEOTIDE SEQUENCE</scope>
    <source>
        <strain evidence="8">Houghton</strain>
    </source>
</reference>
<dbReference type="SUPFAM" id="SSF52151">
    <property type="entry name" value="FabD/lysophospholipase-like"/>
    <property type="match status" value="1"/>
</dbReference>
<keyword evidence="1" id="KW-0596">Phosphopantetheine</keyword>
<dbReference type="Gene3D" id="3.40.50.720">
    <property type="entry name" value="NAD(P)-binding Rossmann-like Domain"/>
    <property type="match status" value="1"/>
</dbReference>
<reference evidence="8" key="2">
    <citation type="submission" date="2013-10" db="EMBL/GenBank/DDBJ databases">
        <authorList>
            <person name="Aslett M."/>
        </authorList>
    </citation>
    <scope>NUCLEOTIDE SEQUENCE</scope>
    <source>
        <strain evidence="8">Houghton</strain>
    </source>
</reference>
<dbReference type="InterPro" id="IPR013968">
    <property type="entry name" value="PKS_KR"/>
</dbReference>
<proteinExistence type="predicted"/>
<accession>U6GPI9</accession>
<dbReference type="RefSeq" id="XP_013248358.1">
    <property type="nucleotide sequence ID" value="XM_013392904.1"/>
</dbReference>
<feature type="non-terminal residue" evidence="8">
    <location>
        <position position="1112"/>
    </location>
</feature>
<dbReference type="Pfam" id="PF08659">
    <property type="entry name" value="KR"/>
    <property type="match status" value="1"/>
</dbReference>
<dbReference type="Gene3D" id="1.10.1200.10">
    <property type="entry name" value="ACP-like"/>
    <property type="match status" value="1"/>
</dbReference>
<dbReference type="InterPro" id="IPR042104">
    <property type="entry name" value="PKS_dehydratase_sf"/>
</dbReference>
<evidence type="ECO:0000259" key="7">
    <source>
        <dbReference type="PROSITE" id="PS52019"/>
    </source>
</evidence>
<feature type="domain" description="PKS/mFAS DH" evidence="7">
    <location>
        <begin position="149"/>
        <end position="477"/>
    </location>
</feature>